<evidence type="ECO:0000313" key="1">
    <source>
        <dbReference type="EMBL" id="GAH71287.1"/>
    </source>
</evidence>
<dbReference type="InterPro" id="IPR008929">
    <property type="entry name" value="Chondroitin_lyas"/>
</dbReference>
<dbReference type="AlphaFoldDB" id="X1HP71"/>
<dbReference type="Gene3D" id="1.50.10.100">
    <property type="entry name" value="Chondroitin AC/alginate lyase"/>
    <property type="match status" value="1"/>
</dbReference>
<dbReference type="SUPFAM" id="SSF48230">
    <property type="entry name" value="Chondroitin AC/alginate lyase"/>
    <property type="match status" value="1"/>
</dbReference>
<dbReference type="GO" id="GO:0042597">
    <property type="term" value="C:periplasmic space"/>
    <property type="evidence" value="ECO:0007669"/>
    <property type="project" value="InterPro"/>
</dbReference>
<protein>
    <submittedName>
        <fullName evidence="1">Uncharacterized protein</fullName>
    </submittedName>
</protein>
<accession>X1HP71</accession>
<gene>
    <name evidence="1" type="ORF">S03H2_55003</name>
</gene>
<organism evidence="1">
    <name type="scientific">marine sediment metagenome</name>
    <dbReference type="NCBI Taxonomy" id="412755"/>
    <lineage>
        <taxon>unclassified sequences</taxon>
        <taxon>metagenomes</taxon>
        <taxon>ecological metagenomes</taxon>
    </lineage>
</organism>
<dbReference type="EMBL" id="BARU01035107">
    <property type="protein sequence ID" value="GAH71287.1"/>
    <property type="molecule type" value="Genomic_DNA"/>
</dbReference>
<reference evidence="1" key="1">
    <citation type="journal article" date="2014" name="Front. Microbiol.">
        <title>High frequency of phylogenetically diverse reductive dehalogenase-homologous genes in deep subseafloor sedimentary metagenomes.</title>
        <authorList>
            <person name="Kawai M."/>
            <person name="Futagami T."/>
            <person name="Toyoda A."/>
            <person name="Takaki Y."/>
            <person name="Nishi S."/>
            <person name="Hori S."/>
            <person name="Arai W."/>
            <person name="Tsubouchi T."/>
            <person name="Morono Y."/>
            <person name="Uchiyama I."/>
            <person name="Ito T."/>
            <person name="Fujiyama A."/>
            <person name="Inagaki F."/>
            <person name="Takami H."/>
        </authorList>
    </citation>
    <scope>NUCLEOTIDE SEQUENCE</scope>
    <source>
        <strain evidence="1">Expedition CK06-06</strain>
    </source>
</reference>
<comment type="caution">
    <text evidence="1">The sequence shown here is derived from an EMBL/GenBank/DDBJ whole genome shotgun (WGS) entry which is preliminary data.</text>
</comment>
<feature type="non-terminal residue" evidence="1">
    <location>
        <position position="206"/>
    </location>
</feature>
<dbReference type="GO" id="GO:0016829">
    <property type="term" value="F:lyase activity"/>
    <property type="evidence" value="ECO:0007669"/>
    <property type="project" value="UniProtKB-KW"/>
</dbReference>
<name>X1HP71_9ZZZZ</name>
<sequence>MSKPELFLNQAEITRAKRRAEEHDWAKELVAKLMSDAEKALAVPLPELDWRWWDEAKAAGTQPAELYKPMGDIQVQAADSQQAARALAQAYLFKADERFARRVREIMLHFVRTYRLDVVYWDSGMTYGNVATLFLEAYQYCWDVFDSDDHETLRQWFLGLRQSVYDSAYLWIEKMPGGAFNNHYSHHKQSLLTIEFFLGLEPNIEF</sequence>
<proteinExistence type="predicted"/>